<organism evidence="1 2">
    <name type="scientific">Candidatus Mediterraneibacter faecigallinarum</name>
    <dbReference type="NCBI Taxonomy" id="2838669"/>
    <lineage>
        <taxon>Bacteria</taxon>
        <taxon>Bacillati</taxon>
        <taxon>Bacillota</taxon>
        <taxon>Clostridia</taxon>
        <taxon>Lachnospirales</taxon>
        <taxon>Lachnospiraceae</taxon>
        <taxon>Mediterraneibacter</taxon>
    </lineage>
</organism>
<accession>A0A9D2SWR6</accession>
<proteinExistence type="predicted"/>
<protein>
    <submittedName>
        <fullName evidence="1">Uncharacterized protein</fullName>
    </submittedName>
</protein>
<dbReference type="AlphaFoldDB" id="A0A9D2SWR6"/>
<comment type="caution">
    <text evidence="1">The sequence shown here is derived from an EMBL/GenBank/DDBJ whole genome shotgun (WGS) entry which is preliminary data.</text>
</comment>
<evidence type="ECO:0000313" key="2">
    <source>
        <dbReference type="Proteomes" id="UP000823894"/>
    </source>
</evidence>
<name>A0A9D2SWR6_9FIRM</name>
<evidence type="ECO:0000313" key="1">
    <source>
        <dbReference type="EMBL" id="HJC37947.1"/>
    </source>
</evidence>
<gene>
    <name evidence="1" type="ORF">H9757_02625</name>
</gene>
<dbReference type="EMBL" id="DWWK01000033">
    <property type="protein sequence ID" value="HJC37947.1"/>
    <property type="molecule type" value="Genomic_DNA"/>
</dbReference>
<reference evidence="1" key="2">
    <citation type="submission" date="2021-04" db="EMBL/GenBank/DDBJ databases">
        <authorList>
            <person name="Gilroy R."/>
        </authorList>
    </citation>
    <scope>NUCLEOTIDE SEQUENCE</scope>
    <source>
        <strain evidence="1">ChiGjej1B1-1692</strain>
    </source>
</reference>
<reference evidence="1" key="1">
    <citation type="journal article" date="2021" name="PeerJ">
        <title>Extensive microbial diversity within the chicken gut microbiome revealed by metagenomics and culture.</title>
        <authorList>
            <person name="Gilroy R."/>
            <person name="Ravi A."/>
            <person name="Getino M."/>
            <person name="Pursley I."/>
            <person name="Horton D.L."/>
            <person name="Alikhan N.F."/>
            <person name="Baker D."/>
            <person name="Gharbi K."/>
            <person name="Hall N."/>
            <person name="Watson M."/>
            <person name="Adriaenssens E.M."/>
            <person name="Foster-Nyarko E."/>
            <person name="Jarju S."/>
            <person name="Secka A."/>
            <person name="Antonio M."/>
            <person name="Oren A."/>
            <person name="Chaudhuri R.R."/>
            <person name="La Ragione R."/>
            <person name="Hildebrand F."/>
            <person name="Pallen M.J."/>
        </authorList>
    </citation>
    <scope>NUCLEOTIDE SEQUENCE</scope>
    <source>
        <strain evidence="1">ChiGjej1B1-1692</strain>
    </source>
</reference>
<sequence length="64" mass="7217">MKKKTNREIIDGYDYLSNAASSTDFTGLIPSLPENEGELEAYNDIYQFRPRALAQKENENGSDS</sequence>
<dbReference type="Proteomes" id="UP000823894">
    <property type="component" value="Unassembled WGS sequence"/>
</dbReference>